<evidence type="ECO:0000256" key="6">
    <source>
        <dbReference type="SAM" id="Phobius"/>
    </source>
</evidence>
<protein>
    <recommendedName>
        <fullName evidence="7">GH26 domain-containing protein</fullName>
    </recommendedName>
</protein>
<feature type="active site" description="Nucleophile" evidence="4">
    <location>
        <position position="392"/>
    </location>
</feature>
<organism evidence="8 9">
    <name type="scientific">Streptomyces rishiriensis</name>
    <dbReference type="NCBI Taxonomy" id="68264"/>
    <lineage>
        <taxon>Bacteria</taxon>
        <taxon>Bacillati</taxon>
        <taxon>Actinomycetota</taxon>
        <taxon>Actinomycetes</taxon>
        <taxon>Kitasatosporales</taxon>
        <taxon>Streptomycetaceae</taxon>
        <taxon>Streptomyces</taxon>
    </lineage>
</organism>
<evidence type="ECO:0000313" key="8">
    <source>
        <dbReference type="EMBL" id="MDQ0582766.1"/>
    </source>
</evidence>
<comment type="similarity">
    <text evidence="1 4">Belongs to the glycosyl hydrolase 26 family.</text>
</comment>
<keyword evidence="2 4" id="KW-0378">Hydrolase</keyword>
<feature type="compositionally biased region" description="Low complexity" evidence="5">
    <location>
        <begin position="71"/>
        <end position="84"/>
    </location>
</feature>
<evidence type="ECO:0000313" key="9">
    <source>
        <dbReference type="Proteomes" id="UP001230654"/>
    </source>
</evidence>
<dbReference type="Gene3D" id="3.20.20.80">
    <property type="entry name" value="Glycosidases"/>
    <property type="match status" value="1"/>
</dbReference>
<evidence type="ECO:0000256" key="2">
    <source>
        <dbReference type="ARBA" id="ARBA00022801"/>
    </source>
</evidence>
<dbReference type="PANTHER" id="PTHR40079:SF4">
    <property type="entry name" value="GH26 DOMAIN-CONTAINING PROTEIN-RELATED"/>
    <property type="match status" value="1"/>
</dbReference>
<dbReference type="PROSITE" id="PS51764">
    <property type="entry name" value="GH26"/>
    <property type="match status" value="1"/>
</dbReference>
<keyword evidence="9" id="KW-1185">Reference proteome</keyword>
<dbReference type="EMBL" id="JAUSWV010000002">
    <property type="protein sequence ID" value="MDQ0582766.1"/>
    <property type="molecule type" value="Genomic_DNA"/>
</dbReference>
<evidence type="ECO:0000256" key="4">
    <source>
        <dbReference type="PROSITE-ProRule" id="PRU01100"/>
    </source>
</evidence>
<evidence type="ECO:0000259" key="7">
    <source>
        <dbReference type="PROSITE" id="PS51764"/>
    </source>
</evidence>
<accession>A0ABU0NUE0</accession>
<evidence type="ECO:0000256" key="1">
    <source>
        <dbReference type="ARBA" id="ARBA00007754"/>
    </source>
</evidence>
<evidence type="ECO:0000256" key="3">
    <source>
        <dbReference type="ARBA" id="ARBA00023295"/>
    </source>
</evidence>
<dbReference type="InterPro" id="IPR017853">
    <property type="entry name" value="GH"/>
</dbReference>
<keyword evidence="3 4" id="KW-0326">Glycosidase</keyword>
<feature type="transmembrane region" description="Helical" evidence="6">
    <location>
        <begin position="107"/>
        <end position="127"/>
    </location>
</feature>
<reference evidence="8 9" key="1">
    <citation type="submission" date="2023-07" db="EMBL/GenBank/DDBJ databases">
        <title>Comparative genomics of wheat-associated soil bacteria to identify genetic determinants of phenazine resistance.</title>
        <authorList>
            <person name="Mouncey N."/>
        </authorList>
    </citation>
    <scope>NUCLEOTIDE SEQUENCE [LARGE SCALE GENOMIC DNA]</scope>
    <source>
        <strain evidence="8 9">B2I6</strain>
    </source>
</reference>
<sequence length="467" mass="51227">MGDDLGDRLRDGLNHIWEDGSGNPPGDGSDPASRNGSRNGLRNDPEGEPGSNPGDDPRSEPADGPRSTWADGPVSGRPDGPDSGPAGGSGSNRAGGTPRDAKSARRICTAVALMAVAALLAGLGIWAGRAEEPDSATDALPDNAASGELPTGSCAPTDTLIPPCGAWWGAAVPYTEDGSLKDAVYGFEKRIGRKLDLVYNYHDMSGTRLDGELLTPDEQELGKDRLLMLAWESTVWTEPHHENWTETQLGWKNIASGRLDEELLDPQIRRIKAYGKRVFLSFDQETDARIKEGAGTPEEFVAAYRHVRDRFRELGADNAVWVWTVSGYLGSAADMKALYPGDEYVDWIAMDQYNYYQCHGTTDWKDFLRSQQPAYEWLRENISDEKPVMLAEFATAPDADAPQRQRDWYTQIPAAVKKLPEVKALVHWNRPTSEEPVCDLTVNEGPGLEGYREAGKNGYFHQPVPSR</sequence>
<evidence type="ECO:0000256" key="5">
    <source>
        <dbReference type="SAM" id="MobiDB-lite"/>
    </source>
</evidence>
<dbReference type="InterPro" id="IPR000805">
    <property type="entry name" value="Glyco_hydro_26"/>
</dbReference>
<dbReference type="InterPro" id="IPR022790">
    <property type="entry name" value="GH26_dom"/>
</dbReference>
<feature type="domain" description="GH26" evidence="7">
    <location>
        <begin position="135"/>
        <end position="467"/>
    </location>
</feature>
<keyword evidence="6" id="KW-0812">Transmembrane</keyword>
<feature type="compositionally biased region" description="Low complexity" evidence="5">
    <location>
        <begin position="19"/>
        <end position="33"/>
    </location>
</feature>
<dbReference type="SUPFAM" id="SSF51445">
    <property type="entry name" value="(Trans)glycosidases"/>
    <property type="match status" value="1"/>
</dbReference>
<dbReference type="PANTHER" id="PTHR40079">
    <property type="entry name" value="MANNAN ENDO-1,4-BETA-MANNOSIDASE E-RELATED"/>
    <property type="match status" value="1"/>
</dbReference>
<name>A0ABU0NUE0_STRRH</name>
<gene>
    <name evidence="8" type="ORF">QF030_004944</name>
</gene>
<feature type="active site" description="Proton donor" evidence="4">
    <location>
        <position position="285"/>
    </location>
</feature>
<keyword evidence="6" id="KW-1133">Transmembrane helix</keyword>
<proteinExistence type="inferred from homology"/>
<comment type="caution">
    <text evidence="8">The sequence shown here is derived from an EMBL/GenBank/DDBJ whole genome shotgun (WGS) entry which is preliminary data.</text>
</comment>
<feature type="region of interest" description="Disordered" evidence="5">
    <location>
        <begin position="1"/>
        <end position="101"/>
    </location>
</feature>
<dbReference type="Pfam" id="PF02156">
    <property type="entry name" value="Glyco_hydro_26"/>
    <property type="match status" value="1"/>
</dbReference>
<feature type="compositionally biased region" description="Basic and acidic residues" evidence="5">
    <location>
        <begin position="1"/>
        <end position="18"/>
    </location>
</feature>
<dbReference type="Proteomes" id="UP001230654">
    <property type="component" value="Unassembled WGS sequence"/>
</dbReference>
<keyword evidence="6" id="KW-0472">Membrane</keyword>